<comment type="caution">
    <text evidence="1">The sequence shown here is derived from an EMBL/GenBank/DDBJ whole genome shotgun (WGS) entry which is preliminary data.</text>
</comment>
<reference evidence="1" key="1">
    <citation type="submission" date="2022-04" db="EMBL/GenBank/DDBJ databases">
        <title>Chromosome-scale genome assembly of Holotrichia oblita Faldermann.</title>
        <authorList>
            <person name="Rongchong L."/>
        </authorList>
    </citation>
    <scope>NUCLEOTIDE SEQUENCE</scope>
    <source>
        <strain evidence="1">81SQS9</strain>
    </source>
</reference>
<name>A0ACB9TDU0_HOLOL</name>
<evidence type="ECO:0000313" key="1">
    <source>
        <dbReference type="EMBL" id="KAI4464943.1"/>
    </source>
</evidence>
<sequence length="512" mass="57880">MCIGSYSEREKEKWKHSSVEIPDNPYSPENLERRISSRSSTSSSSSRFGRDYYVRNAAKSAGARIPHKLLTESEVTEFSPTLNSSDINSEDAAAVVTAIPVLINSEESNEFYSISDSSITSPTKLSAPHDISSDSDLSIERVYNLQSGKVFEKKGNVSQEISTKDSYSPEGLKYVPKEFDEDVQSRTDENHNNTGIQSSKQAFMRSLTQLSDDASDIIKNDYLFVENIIPNVNEELVDVPYDENKFKATLEIFNIIPETAVTNKRTYEKSEVVNNIISDVEIVEIDAATVFSEVEIDAIKSYTIDTVTQDVPLSFGEVKKVIDNKVNTSDYSEEEIMSDNREFSLEYSTDLNGDEVSRADSSLEADPEIMDLKEKRLVKDLLGKFSKSYPNISINQEEESVDISKYYETKVIQKPPDDEELDVIPSVKNLKQLFDKEHNIQTKKDPKQIYSLTARSLSMQFRQKLKSDDETSLPPEENIVDEKVAVEETEEVLPIDITKNRIAFFEHLGSNK</sequence>
<dbReference type="EMBL" id="CM043017">
    <property type="protein sequence ID" value="KAI4464943.1"/>
    <property type="molecule type" value="Genomic_DNA"/>
</dbReference>
<evidence type="ECO:0000313" key="2">
    <source>
        <dbReference type="Proteomes" id="UP001056778"/>
    </source>
</evidence>
<accession>A0ACB9TDU0</accession>
<keyword evidence="2" id="KW-1185">Reference proteome</keyword>
<gene>
    <name evidence="1" type="ORF">MML48_3g00007498</name>
</gene>
<proteinExistence type="predicted"/>
<dbReference type="Proteomes" id="UP001056778">
    <property type="component" value="Chromosome 3"/>
</dbReference>
<organism evidence="1 2">
    <name type="scientific">Holotrichia oblita</name>
    <name type="common">Chafer beetle</name>
    <dbReference type="NCBI Taxonomy" id="644536"/>
    <lineage>
        <taxon>Eukaryota</taxon>
        <taxon>Metazoa</taxon>
        <taxon>Ecdysozoa</taxon>
        <taxon>Arthropoda</taxon>
        <taxon>Hexapoda</taxon>
        <taxon>Insecta</taxon>
        <taxon>Pterygota</taxon>
        <taxon>Neoptera</taxon>
        <taxon>Endopterygota</taxon>
        <taxon>Coleoptera</taxon>
        <taxon>Polyphaga</taxon>
        <taxon>Scarabaeiformia</taxon>
        <taxon>Scarabaeidae</taxon>
        <taxon>Melolonthinae</taxon>
        <taxon>Holotrichia</taxon>
    </lineage>
</organism>
<protein>
    <submittedName>
        <fullName evidence="1">Uncharacterized protein</fullName>
    </submittedName>
</protein>